<gene>
    <name evidence="2" type="ORF">HNQ94_001035</name>
</gene>
<evidence type="ECO:0000313" key="3">
    <source>
        <dbReference type="Proteomes" id="UP000581688"/>
    </source>
</evidence>
<keyword evidence="3" id="KW-1185">Reference proteome</keyword>
<dbReference type="Proteomes" id="UP000581688">
    <property type="component" value="Unassembled WGS sequence"/>
</dbReference>
<dbReference type="InterPro" id="IPR001375">
    <property type="entry name" value="Peptidase_S9_cat"/>
</dbReference>
<evidence type="ECO:0000259" key="1">
    <source>
        <dbReference type="Pfam" id="PF00326"/>
    </source>
</evidence>
<dbReference type="GO" id="GO:0008236">
    <property type="term" value="F:serine-type peptidase activity"/>
    <property type="evidence" value="ECO:0007669"/>
    <property type="project" value="InterPro"/>
</dbReference>
<organism evidence="2 3">
    <name type="scientific">Salirhabdus euzebyi</name>
    <dbReference type="NCBI Taxonomy" id="394506"/>
    <lineage>
        <taxon>Bacteria</taxon>
        <taxon>Bacillati</taxon>
        <taxon>Bacillota</taxon>
        <taxon>Bacilli</taxon>
        <taxon>Bacillales</taxon>
        <taxon>Bacillaceae</taxon>
        <taxon>Salirhabdus</taxon>
    </lineage>
</organism>
<comment type="caution">
    <text evidence="2">The sequence shown here is derived from an EMBL/GenBank/DDBJ whole genome shotgun (WGS) entry which is preliminary data.</text>
</comment>
<feature type="domain" description="Peptidase S9 prolyl oligopeptidase catalytic" evidence="1">
    <location>
        <begin position="98"/>
        <end position="233"/>
    </location>
</feature>
<protein>
    <recommendedName>
        <fullName evidence="1">Peptidase S9 prolyl oligopeptidase catalytic domain-containing protein</fullName>
    </recommendedName>
</protein>
<name>A0A841PUV9_9BACI</name>
<dbReference type="AlphaFoldDB" id="A0A841PUV9"/>
<evidence type="ECO:0000313" key="2">
    <source>
        <dbReference type="EMBL" id="MBB6452590.1"/>
    </source>
</evidence>
<dbReference type="RefSeq" id="WP_174494764.1">
    <property type="nucleotide sequence ID" value="NZ_CADDWK010000002.1"/>
</dbReference>
<sequence>MYTKDNIREIELHHIRCLLSEPVKANGFTLFIYHGWGSAPENQVFLAKILSSYGFIVVLPEMIHHSTRNPLANPFDQNVMQTYFWETVIHTVEESNQLFQSAIKAGIAQKENIGLIGSSTGGIISSGIFAQNPAIRFFVSINGSPAWVESERLWREKDGRGPITEEERQVLAKFDLHNHVDIIQDRPILLLHGSNDSVLSPIAPKYFYEKMRKKVRDSDITYSEYRNVDHTISLNMIEEMVNWLIDKATT</sequence>
<dbReference type="GO" id="GO:0006508">
    <property type="term" value="P:proteolysis"/>
    <property type="evidence" value="ECO:0007669"/>
    <property type="project" value="InterPro"/>
</dbReference>
<proteinExistence type="predicted"/>
<dbReference type="Gene3D" id="3.40.50.1820">
    <property type="entry name" value="alpha/beta hydrolase"/>
    <property type="match status" value="1"/>
</dbReference>
<accession>A0A841PUV9</accession>
<dbReference type="EMBL" id="JACHGH010000002">
    <property type="protein sequence ID" value="MBB6452590.1"/>
    <property type="molecule type" value="Genomic_DNA"/>
</dbReference>
<dbReference type="Pfam" id="PF00326">
    <property type="entry name" value="Peptidase_S9"/>
    <property type="match status" value="1"/>
</dbReference>
<reference evidence="2 3" key="1">
    <citation type="submission" date="2020-08" db="EMBL/GenBank/DDBJ databases">
        <title>Genomic Encyclopedia of Type Strains, Phase IV (KMG-IV): sequencing the most valuable type-strain genomes for metagenomic binning, comparative biology and taxonomic classification.</title>
        <authorList>
            <person name="Goeker M."/>
        </authorList>
    </citation>
    <scope>NUCLEOTIDE SEQUENCE [LARGE SCALE GENOMIC DNA]</scope>
    <source>
        <strain evidence="2 3">DSM 19612</strain>
    </source>
</reference>
<dbReference type="InterPro" id="IPR029058">
    <property type="entry name" value="AB_hydrolase_fold"/>
</dbReference>
<dbReference type="SUPFAM" id="SSF53474">
    <property type="entry name" value="alpha/beta-Hydrolases"/>
    <property type="match status" value="1"/>
</dbReference>